<proteinExistence type="predicted"/>
<dbReference type="Proteomes" id="UP000289411">
    <property type="component" value="Unassembled WGS sequence"/>
</dbReference>
<dbReference type="AlphaFoldDB" id="A0A4Q2RC80"/>
<reference evidence="1 2" key="2">
    <citation type="submission" date="2019-02" db="EMBL/GenBank/DDBJ databases">
        <title>'Lichenibacterium ramalinii' gen. nov. sp. nov., 'Lichenibacterium minor' gen. nov. sp. nov.</title>
        <authorList>
            <person name="Pankratov T."/>
        </authorList>
    </citation>
    <scope>NUCLEOTIDE SEQUENCE [LARGE SCALE GENOMIC DNA]</scope>
    <source>
        <strain evidence="1 2">RmlP001</strain>
    </source>
</reference>
<evidence type="ECO:0000313" key="1">
    <source>
        <dbReference type="EMBL" id="RYB02624.1"/>
    </source>
</evidence>
<comment type="caution">
    <text evidence="1">The sequence shown here is derived from an EMBL/GenBank/DDBJ whole genome shotgun (WGS) entry which is preliminary data.</text>
</comment>
<evidence type="ECO:0000313" key="2">
    <source>
        <dbReference type="Proteomes" id="UP000289411"/>
    </source>
</evidence>
<keyword evidence="2" id="KW-1185">Reference proteome</keyword>
<accession>A0A4Q2RC80</accession>
<sequence length="87" mass="9128">MDHALRSALDLTRAIVEVAPLDLDAAALMVDRIGSLGGLPLRNQTLQTVAAIDAARARADGRCGVVACYAIFTLVAAAEGMLVRRSH</sequence>
<dbReference type="EMBL" id="QYBC01000018">
    <property type="protein sequence ID" value="RYB02624.1"/>
    <property type="molecule type" value="Genomic_DNA"/>
</dbReference>
<name>A0A4Q2RC80_9HYPH</name>
<reference evidence="1 2" key="1">
    <citation type="submission" date="2018-09" db="EMBL/GenBank/DDBJ databases">
        <authorList>
            <person name="Grouzdev D.S."/>
            <person name="Krutkina M.S."/>
        </authorList>
    </citation>
    <scope>NUCLEOTIDE SEQUENCE [LARGE SCALE GENOMIC DNA]</scope>
    <source>
        <strain evidence="1 2">RmlP001</strain>
    </source>
</reference>
<organism evidence="1 2">
    <name type="scientific">Lichenibacterium ramalinae</name>
    <dbReference type="NCBI Taxonomy" id="2316527"/>
    <lineage>
        <taxon>Bacteria</taxon>
        <taxon>Pseudomonadati</taxon>
        <taxon>Pseudomonadota</taxon>
        <taxon>Alphaproteobacteria</taxon>
        <taxon>Hyphomicrobiales</taxon>
        <taxon>Lichenihabitantaceae</taxon>
        <taxon>Lichenibacterium</taxon>
    </lineage>
</organism>
<dbReference type="RefSeq" id="WP_129220922.1">
    <property type="nucleotide sequence ID" value="NZ_QYBC01000018.1"/>
</dbReference>
<gene>
    <name evidence="1" type="ORF">D3272_19650</name>
</gene>
<protein>
    <submittedName>
        <fullName evidence="1">Uncharacterized protein</fullName>
    </submittedName>
</protein>